<feature type="compositionally biased region" description="Gly residues" evidence="4">
    <location>
        <begin position="612"/>
        <end position="643"/>
    </location>
</feature>
<evidence type="ECO:0000256" key="2">
    <source>
        <dbReference type="ARBA" id="ARBA00023242"/>
    </source>
</evidence>
<dbReference type="OMA" id="HDERLMD"/>
<protein>
    <recommendedName>
        <fullName evidence="5">INO80 complex subunit F domain-containing protein</fullName>
    </recommendedName>
</protein>
<reference evidence="6 7" key="1">
    <citation type="submission" date="2009-11" db="EMBL/GenBank/DDBJ databases">
        <title>Annotation of Allomyces macrogynus ATCC 38327.</title>
        <authorList>
            <consortium name="The Broad Institute Genome Sequencing Platform"/>
            <person name="Russ C."/>
            <person name="Cuomo C."/>
            <person name="Burger G."/>
            <person name="Gray M.W."/>
            <person name="Holland P.W.H."/>
            <person name="King N."/>
            <person name="Lang F.B.F."/>
            <person name="Roger A.J."/>
            <person name="Ruiz-Trillo I."/>
            <person name="Young S.K."/>
            <person name="Zeng Q."/>
            <person name="Gargeya S."/>
            <person name="Fitzgerald M."/>
            <person name="Haas B."/>
            <person name="Abouelleil A."/>
            <person name="Alvarado L."/>
            <person name="Arachchi H.M."/>
            <person name="Berlin A."/>
            <person name="Chapman S.B."/>
            <person name="Gearin G."/>
            <person name="Goldberg J."/>
            <person name="Griggs A."/>
            <person name="Gujja S."/>
            <person name="Hansen M."/>
            <person name="Heiman D."/>
            <person name="Howarth C."/>
            <person name="Larimer J."/>
            <person name="Lui A."/>
            <person name="MacDonald P.J.P."/>
            <person name="McCowen C."/>
            <person name="Montmayeur A."/>
            <person name="Murphy C."/>
            <person name="Neiman D."/>
            <person name="Pearson M."/>
            <person name="Priest M."/>
            <person name="Roberts A."/>
            <person name="Saif S."/>
            <person name="Shea T."/>
            <person name="Sisk P."/>
            <person name="Stolte C."/>
            <person name="Sykes S."/>
            <person name="Wortman J."/>
            <person name="Nusbaum C."/>
            <person name="Birren B."/>
        </authorList>
    </citation>
    <scope>NUCLEOTIDE SEQUENCE [LARGE SCALE GENOMIC DNA]</scope>
    <source>
        <strain evidence="6 7">ATCC 38327</strain>
    </source>
</reference>
<evidence type="ECO:0000313" key="6">
    <source>
        <dbReference type="EMBL" id="KNE63459.1"/>
    </source>
</evidence>
<feature type="compositionally biased region" description="Low complexity" evidence="4">
    <location>
        <begin position="426"/>
        <end position="440"/>
    </location>
</feature>
<feature type="region of interest" description="Disordered" evidence="4">
    <location>
        <begin position="513"/>
        <end position="672"/>
    </location>
</feature>
<gene>
    <name evidence="6" type="ORF">AMAG_19004</name>
</gene>
<proteinExistence type="predicted"/>
<feature type="coiled-coil region" evidence="3">
    <location>
        <begin position="53"/>
        <end position="80"/>
    </location>
</feature>
<dbReference type="PRINTS" id="PR01217">
    <property type="entry name" value="PRICHEXTENSN"/>
</dbReference>
<reference evidence="7" key="2">
    <citation type="submission" date="2009-11" db="EMBL/GenBank/DDBJ databases">
        <title>The Genome Sequence of Allomyces macrogynus strain ATCC 38327.</title>
        <authorList>
            <consortium name="The Broad Institute Genome Sequencing Platform"/>
            <person name="Russ C."/>
            <person name="Cuomo C."/>
            <person name="Shea T."/>
            <person name="Young S.K."/>
            <person name="Zeng Q."/>
            <person name="Koehrsen M."/>
            <person name="Haas B."/>
            <person name="Borodovsky M."/>
            <person name="Guigo R."/>
            <person name="Alvarado L."/>
            <person name="Berlin A."/>
            <person name="Borenstein D."/>
            <person name="Chen Z."/>
            <person name="Engels R."/>
            <person name="Freedman E."/>
            <person name="Gellesch M."/>
            <person name="Goldberg J."/>
            <person name="Griggs A."/>
            <person name="Gujja S."/>
            <person name="Heiman D."/>
            <person name="Hepburn T."/>
            <person name="Howarth C."/>
            <person name="Jen D."/>
            <person name="Larson L."/>
            <person name="Lewis B."/>
            <person name="Mehta T."/>
            <person name="Park D."/>
            <person name="Pearson M."/>
            <person name="Roberts A."/>
            <person name="Saif S."/>
            <person name="Shenoy N."/>
            <person name="Sisk P."/>
            <person name="Stolte C."/>
            <person name="Sykes S."/>
            <person name="Walk T."/>
            <person name="White J."/>
            <person name="Yandava C."/>
            <person name="Burger G."/>
            <person name="Gray M.W."/>
            <person name="Holland P.W.H."/>
            <person name="King N."/>
            <person name="Lang F.B.F."/>
            <person name="Roger A.J."/>
            <person name="Ruiz-Trillo I."/>
            <person name="Lander E."/>
            <person name="Nusbaum C."/>
        </authorList>
    </citation>
    <scope>NUCLEOTIDE SEQUENCE [LARGE SCALE GENOMIC DNA]</scope>
    <source>
        <strain evidence="7">ATCC 38327</strain>
    </source>
</reference>
<feature type="compositionally biased region" description="Basic residues" evidence="4">
    <location>
        <begin position="370"/>
        <end position="395"/>
    </location>
</feature>
<feature type="compositionally biased region" description="Gly residues" evidence="4">
    <location>
        <begin position="652"/>
        <end position="672"/>
    </location>
</feature>
<name>A0A0L0SM56_ALLM3</name>
<dbReference type="AlphaFoldDB" id="A0A0L0SM56"/>
<evidence type="ECO:0000256" key="4">
    <source>
        <dbReference type="SAM" id="MobiDB-lite"/>
    </source>
</evidence>
<dbReference type="InterPro" id="IPR056513">
    <property type="entry name" value="INO80F"/>
</dbReference>
<feature type="compositionally biased region" description="Low complexity" evidence="4">
    <location>
        <begin position="334"/>
        <end position="355"/>
    </location>
</feature>
<feature type="compositionally biased region" description="Pro residues" evidence="4">
    <location>
        <begin position="531"/>
        <end position="543"/>
    </location>
</feature>
<evidence type="ECO:0000256" key="1">
    <source>
        <dbReference type="ARBA" id="ARBA00004123"/>
    </source>
</evidence>
<dbReference type="VEuPathDB" id="FungiDB:AMAG_19004"/>
<evidence type="ECO:0000313" key="7">
    <source>
        <dbReference type="Proteomes" id="UP000054350"/>
    </source>
</evidence>
<feature type="region of interest" description="Disordered" evidence="4">
    <location>
        <begin position="1"/>
        <end position="38"/>
    </location>
</feature>
<feature type="compositionally biased region" description="Pro residues" evidence="4">
    <location>
        <begin position="554"/>
        <end position="575"/>
    </location>
</feature>
<feature type="compositionally biased region" description="Basic residues" evidence="4">
    <location>
        <begin position="596"/>
        <end position="609"/>
    </location>
</feature>
<feature type="region of interest" description="Disordered" evidence="4">
    <location>
        <begin position="176"/>
        <end position="210"/>
    </location>
</feature>
<evidence type="ECO:0000256" key="3">
    <source>
        <dbReference type="SAM" id="Coils"/>
    </source>
</evidence>
<accession>A0A0L0SM56</accession>
<evidence type="ECO:0000259" key="5">
    <source>
        <dbReference type="Pfam" id="PF24245"/>
    </source>
</evidence>
<dbReference type="Proteomes" id="UP000054350">
    <property type="component" value="Unassembled WGS sequence"/>
</dbReference>
<keyword evidence="7" id="KW-1185">Reference proteome</keyword>
<feature type="region of interest" description="Disordered" evidence="4">
    <location>
        <begin position="258"/>
        <end position="319"/>
    </location>
</feature>
<dbReference type="Pfam" id="PF24245">
    <property type="entry name" value="INO80F"/>
    <property type="match status" value="1"/>
</dbReference>
<sequence>MASTAPAANGTGAPPTFAAPPGSTSRPSASSAPANAAAAAAVNMLPPLSMAEEKKYRKKYAELRKLVRDMEAENDTLYLRLEGVKRHLARLKAEKRILLEFLEKAFEEREERTKPVPPLNQDGVKVLALPMTTDVLHLDRVLDALADPATALAAATAALPTAPGASHAVRSRAVAIGVPPPPKRPKVRDSRSGRFTTTKTPAGATGGIGGGGEAVIPLPAAPGAETGSGVGGVKETTTIAQHVPLPAVPMPGRPAAVPAVAASRVDDAVTRPPPPPRGPAVASTIAPTTATPRDASPANSALHSRQPSDMAAAPTVPAPALPRSSSLAALLYTGSSPTASSGSSSASSSSASASPSPEPMPGHAVEQQPHHHHPPQHPHPHAHAHAHPPHHHHPQPHPPPPPEWSTRPLPHPSPSSYGAPPAPLQPAFTRAPPTGTTAPRPHYHLHGYHTAHHRYTDPVDMEIDVEDGDDLPTPASSKSTSSTSLARYASAASAGTSAAPAASAGFELPSPRFAASTGPSGGNYALHSPPDRYPPTGAYPPPGASYHHHRAAYAPPPPMHRYTPAPPQAGGPPPGTGTYGSYPYHHHAPPPPQQHHAPHPMHHHHHHPAYHGGAGGLGSPPMGYGSGGGQGQQGAGGYYGSGGEQQDAAQQGGQGQQSGPGTPGGGGGGSLE</sequence>
<keyword evidence="3" id="KW-0175">Coiled coil</keyword>
<feature type="compositionally biased region" description="Polar residues" evidence="4">
    <location>
        <begin position="285"/>
        <end position="307"/>
    </location>
</feature>
<feature type="region of interest" description="Disordered" evidence="4">
    <location>
        <begin position="463"/>
        <end position="483"/>
    </location>
</feature>
<keyword evidence="2" id="KW-0539">Nucleus</keyword>
<dbReference type="EMBL" id="GG745342">
    <property type="protein sequence ID" value="KNE63459.1"/>
    <property type="molecule type" value="Genomic_DNA"/>
</dbReference>
<feature type="compositionally biased region" description="Pro residues" evidence="4">
    <location>
        <begin position="396"/>
        <end position="413"/>
    </location>
</feature>
<organism evidence="6 7">
    <name type="scientific">Allomyces macrogynus (strain ATCC 38327)</name>
    <name type="common">Allomyces javanicus var. macrogynus</name>
    <dbReference type="NCBI Taxonomy" id="578462"/>
    <lineage>
        <taxon>Eukaryota</taxon>
        <taxon>Fungi</taxon>
        <taxon>Fungi incertae sedis</taxon>
        <taxon>Blastocladiomycota</taxon>
        <taxon>Blastocladiomycetes</taxon>
        <taxon>Blastocladiales</taxon>
        <taxon>Blastocladiaceae</taxon>
        <taxon>Allomyces</taxon>
    </lineage>
</organism>
<feature type="region of interest" description="Disordered" evidence="4">
    <location>
        <begin position="334"/>
        <end position="444"/>
    </location>
</feature>
<dbReference type="GO" id="GO:0005634">
    <property type="term" value="C:nucleus"/>
    <property type="evidence" value="ECO:0007669"/>
    <property type="project" value="UniProtKB-SubCell"/>
</dbReference>
<comment type="subcellular location">
    <subcellularLocation>
        <location evidence="1">Nucleus</location>
    </subcellularLocation>
</comment>
<feature type="domain" description="INO80 complex subunit F" evidence="5">
    <location>
        <begin position="56"/>
        <end position="102"/>
    </location>
</feature>